<keyword evidence="3" id="KW-1185">Reference proteome</keyword>
<comment type="caution">
    <text evidence="2">The sequence shown here is derived from an EMBL/GenBank/DDBJ whole genome shotgun (WGS) entry which is preliminary data.</text>
</comment>
<evidence type="ECO:0000256" key="1">
    <source>
        <dbReference type="SAM" id="SignalP"/>
    </source>
</evidence>
<evidence type="ECO:0000313" key="3">
    <source>
        <dbReference type="Proteomes" id="UP000789752"/>
    </source>
</evidence>
<feature type="chain" id="PRO_5045430895" description="Lipoprotein" evidence="1">
    <location>
        <begin position="19"/>
        <end position="218"/>
    </location>
</feature>
<keyword evidence="1" id="KW-0732">Signal</keyword>
<evidence type="ECO:0000313" key="2">
    <source>
        <dbReference type="EMBL" id="CAG4918043.1"/>
    </source>
</evidence>
<dbReference type="Proteomes" id="UP000789752">
    <property type="component" value="Unassembled WGS sequence"/>
</dbReference>
<dbReference type="InterPro" id="IPR036215">
    <property type="entry name" value="TM0957-like_sf"/>
</dbReference>
<proteinExistence type="predicted"/>
<sequence>MRASVCAAVLLVANCALSGCKLVKNDPQTAKGPRDAYASAGYDPNAMVASMWSTKVVPDVEKRATDIRVLLDAIKTDPDAAGRKYGYRGKDDGAPWNFPTKVHGTIVSVDTNSSQGTVGVDTDGDGKADVIVDIGPTVLGTTLRDSLDFLSFTDFRNQIEYARFGTALNAYAVARVMKPLPRDRLNGQTITVTGAFSYDSSSDQPEVVPLALALGSKP</sequence>
<gene>
    <name evidence="2" type="ORF">R54767_04467</name>
</gene>
<evidence type="ECO:0008006" key="4">
    <source>
        <dbReference type="Google" id="ProtNLM"/>
    </source>
</evidence>
<dbReference type="InterPro" id="IPR014582">
    <property type="entry name" value="UCP033535_lipo"/>
</dbReference>
<reference evidence="2 3" key="1">
    <citation type="submission" date="2021-04" db="EMBL/GenBank/DDBJ databases">
        <authorList>
            <person name="Vanwijnsberghe S."/>
        </authorList>
    </citation>
    <scope>NUCLEOTIDE SEQUENCE [LARGE SCALE GENOMIC DNA]</scope>
    <source>
        <strain evidence="2 3">LMG 32171</strain>
    </source>
</reference>
<name>A0ABM8U967_9BURK</name>
<dbReference type="PIRSF" id="PIRSF033535">
    <property type="entry name" value="UCP033535_plp"/>
    <property type="match status" value="1"/>
</dbReference>
<dbReference type="SUPFAM" id="SSF141318">
    <property type="entry name" value="TM0957-like"/>
    <property type="match status" value="1"/>
</dbReference>
<organism evidence="2 3">
    <name type="scientific">Paraburkholderia gardini</name>
    <dbReference type="NCBI Taxonomy" id="2823469"/>
    <lineage>
        <taxon>Bacteria</taxon>
        <taxon>Pseudomonadati</taxon>
        <taxon>Pseudomonadota</taxon>
        <taxon>Betaproteobacteria</taxon>
        <taxon>Burkholderiales</taxon>
        <taxon>Burkholderiaceae</taxon>
        <taxon>Paraburkholderia</taxon>
    </lineage>
</organism>
<feature type="signal peptide" evidence="1">
    <location>
        <begin position="1"/>
        <end position="18"/>
    </location>
</feature>
<dbReference type="Pfam" id="PF10054">
    <property type="entry name" value="DUF2291"/>
    <property type="match status" value="1"/>
</dbReference>
<protein>
    <recommendedName>
        <fullName evidence="4">Lipoprotein</fullName>
    </recommendedName>
</protein>
<dbReference type="RefSeq" id="WP_228982377.1">
    <property type="nucleotide sequence ID" value="NZ_CAJQYY010000030.1"/>
</dbReference>
<accession>A0ABM8U967</accession>
<dbReference type="PROSITE" id="PS51257">
    <property type="entry name" value="PROKAR_LIPOPROTEIN"/>
    <property type="match status" value="1"/>
</dbReference>
<dbReference type="EMBL" id="CAJQYY010000030">
    <property type="protein sequence ID" value="CAG4918043.1"/>
    <property type="molecule type" value="Genomic_DNA"/>
</dbReference>